<evidence type="ECO:0000313" key="7">
    <source>
        <dbReference type="EMBL" id="MFC4490662.1"/>
    </source>
</evidence>
<evidence type="ECO:0000256" key="6">
    <source>
        <dbReference type="SAM" id="Phobius"/>
    </source>
</evidence>
<dbReference type="Pfam" id="PF03788">
    <property type="entry name" value="LrgA"/>
    <property type="match status" value="1"/>
</dbReference>
<evidence type="ECO:0000256" key="3">
    <source>
        <dbReference type="ARBA" id="ARBA00022692"/>
    </source>
</evidence>
<comment type="subcellular location">
    <subcellularLocation>
        <location evidence="1">Cell membrane</location>
        <topology evidence="1">Multi-pass membrane protein</topology>
    </subcellularLocation>
</comment>
<keyword evidence="8" id="KW-1185">Reference proteome</keyword>
<proteinExistence type="predicted"/>
<dbReference type="PANTHER" id="PTHR33931">
    <property type="entry name" value="HOLIN-LIKE PROTEIN CIDA-RELATED"/>
    <property type="match status" value="1"/>
</dbReference>
<keyword evidence="4 6" id="KW-1133">Transmembrane helix</keyword>
<evidence type="ECO:0000313" key="8">
    <source>
        <dbReference type="Proteomes" id="UP001595999"/>
    </source>
</evidence>
<keyword evidence="3 6" id="KW-0812">Transmembrane</keyword>
<evidence type="ECO:0000256" key="4">
    <source>
        <dbReference type="ARBA" id="ARBA00022989"/>
    </source>
</evidence>
<keyword evidence="5 6" id="KW-0472">Membrane</keyword>
<comment type="caution">
    <text evidence="7">The sequence shown here is derived from an EMBL/GenBank/DDBJ whole genome shotgun (WGS) entry which is preliminary data.</text>
</comment>
<keyword evidence="2" id="KW-1003">Cell membrane</keyword>
<feature type="transmembrane region" description="Helical" evidence="6">
    <location>
        <begin position="58"/>
        <end position="78"/>
    </location>
</feature>
<dbReference type="RefSeq" id="WP_231463404.1">
    <property type="nucleotide sequence ID" value="NZ_JAJOHW010000100.1"/>
</dbReference>
<evidence type="ECO:0000256" key="2">
    <source>
        <dbReference type="ARBA" id="ARBA00022475"/>
    </source>
</evidence>
<dbReference type="Proteomes" id="UP001595999">
    <property type="component" value="Unassembled WGS sequence"/>
</dbReference>
<feature type="transmembrane region" description="Helical" evidence="6">
    <location>
        <begin position="29"/>
        <end position="46"/>
    </location>
</feature>
<evidence type="ECO:0000256" key="1">
    <source>
        <dbReference type="ARBA" id="ARBA00004651"/>
    </source>
</evidence>
<organism evidence="7 8">
    <name type="scientific">Chromobacterium aquaticum</name>
    <dbReference type="NCBI Taxonomy" id="467180"/>
    <lineage>
        <taxon>Bacteria</taxon>
        <taxon>Pseudomonadati</taxon>
        <taxon>Pseudomonadota</taxon>
        <taxon>Betaproteobacteria</taxon>
        <taxon>Neisseriales</taxon>
        <taxon>Chromobacteriaceae</taxon>
        <taxon>Chromobacterium</taxon>
    </lineage>
</organism>
<protein>
    <submittedName>
        <fullName evidence="7">CidA/LrgA family protein</fullName>
    </submittedName>
</protein>
<sequence>MIETALCLLGFQLAGEVLARGLGLPLPGPVLGMLLLFVALSVRRGVPATLQTQVPRFLAHMSLLFIPAGGAVLAYQGLLAEHGARLAAVLALSTLTTLLVPGLALHWMLARRRRRSGHGGH</sequence>
<dbReference type="InterPro" id="IPR005538">
    <property type="entry name" value="LrgA/CidA"/>
</dbReference>
<gene>
    <name evidence="7" type="ORF">ACFO0R_13650</name>
</gene>
<evidence type="ECO:0000256" key="5">
    <source>
        <dbReference type="ARBA" id="ARBA00023136"/>
    </source>
</evidence>
<name>A0ABV8ZUP7_9NEIS</name>
<feature type="transmembrane region" description="Helical" evidence="6">
    <location>
        <begin position="84"/>
        <end position="109"/>
    </location>
</feature>
<accession>A0ABV8ZUP7</accession>
<reference evidence="8" key="1">
    <citation type="journal article" date="2019" name="Int. J. Syst. Evol. Microbiol.">
        <title>The Global Catalogue of Microorganisms (GCM) 10K type strain sequencing project: providing services to taxonomists for standard genome sequencing and annotation.</title>
        <authorList>
            <consortium name="The Broad Institute Genomics Platform"/>
            <consortium name="The Broad Institute Genome Sequencing Center for Infectious Disease"/>
            <person name="Wu L."/>
            <person name="Ma J."/>
        </authorList>
    </citation>
    <scope>NUCLEOTIDE SEQUENCE [LARGE SCALE GENOMIC DNA]</scope>
    <source>
        <strain evidence="8">CGMCC 4.7608</strain>
    </source>
</reference>
<dbReference type="PANTHER" id="PTHR33931:SF2">
    <property type="entry name" value="HOLIN-LIKE PROTEIN CIDA"/>
    <property type="match status" value="1"/>
</dbReference>
<dbReference type="EMBL" id="JBHSEK010000008">
    <property type="protein sequence ID" value="MFC4490662.1"/>
    <property type="molecule type" value="Genomic_DNA"/>
</dbReference>